<dbReference type="PROSITE" id="PS01125">
    <property type="entry name" value="ROK"/>
    <property type="match status" value="1"/>
</dbReference>
<dbReference type="GO" id="GO:0016301">
    <property type="term" value="F:kinase activity"/>
    <property type="evidence" value="ECO:0007669"/>
    <property type="project" value="UniProtKB-KW"/>
</dbReference>
<reference evidence="2 3" key="1">
    <citation type="journal article" date="2016" name="C (Basel)">
        <title>Selective Growth of and Electricity Production by Marine Exoelectrogenic Bacteria in Self-Aggregated Hydrogel of Microbially Reduced Graphene Oxide.</title>
        <authorList>
            <person name="Yoshida N."/>
            <person name="Goto Y."/>
            <person name="Miyata Y."/>
        </authorList>
    </citation>
    <scope>NUCLEOTIDE SEQUENCE [LARGE SCALE GENOMIC DNA]</scope>
    <source>
        <strain evidence="2 3">NIT-T3</strain>
    </source>
</reference>
<dbReference type="Proteomes" id="UP001319827">
    <property type="component" value="Chromosome"/>
</dbReference>
<proteinExistence type="inferred from homology"/>
<dbReference type="PANTHER" id="PTHR18964:SF149">
    <property type="entry name" value="BIFUNCTIONAL UDP-N-ACETYLGLUCOSAMINE 2-EPIMERASE_N-ACETYLMANNOSAMINE KINASE"/>
    <property type="match status" value="1"/>
</dbReference>
<name>A0ABN6DXD8_9BACT</name>
<dbReference type="Gene3D" id="3.30.420.40">
    <property type="match status" value="2"/>
</dbReference>
<evidence type="ECO:0000256" key="1">
    <source>
        <dbReference type="ARBA" id="ARBA00006479"/>
    </source>
</evidence>
<protein>
    <submittedName>
        <fullName evidence="2">Sugar kinase</fullName>
    </submittedName>
</protein>
<organism evidence="2 3">
    <name type="scientific">Desulfuromonas versatilis</name>
    <dbReference type="NCBI Taxonomy" id="2802975"/>
    <lineage>
        <taxon>Bacteria</taxon>
        <taxon>Pseudomonadati</taxon>
        <taxon>Thermodesulfobacteriota</taxon>
        <taxon>Desulfuromonadia</taxon>
        <taxon>Desulfuromonadales</taxon>
        <taxon>Desulfuromonadaceae</taxon>
        <taxon>Desulfuromonas</taxon>
    </lineage>
</organism>
<dbReference type="SUPFAM" id="SSF53067">
    <property type="entry name" value="Actin-like ATPase domain"/>
    <property type="match status" value="1"/>
</dbReference>
<comment type="similarity">
    <text evidence="1">Belongs to the ROK (NagC/XylR) family.</text>
</comment>
<sequence length="319" mass="32768">MREKQFAIGIDLGGTNCRAALVSRSGELGPARRMATRIDKGLADFLQRLEALVADLLGEARQLGQPVEVIGLGAPGVIAGDGSVVVSPNLSPLDGQPLALTLTERFSLPVTVLNDANAIAWGEAQAGAGRELESFIAITLGTGVGGGLIINRRVWLGADGAAGEVGHLTIEPQGRPCACGSRGCLEQYASASAMVASARELLPRSKGSLLGSVAEGELTSARIAEAARRRDRVALAALEIAGRSLGQALAGIANLLNLEGAVITGGASECLDLLRPTMEREIAARAFAIPARRLRILRGTLGDDAGILGAALHGLARIA</sequence>
<dbReference type="PANTHER" id="PTHR18964">
    <property type="entry name" value="ROK (REPRESSOR, ORF, KINASE) FAMILY"/>
    <property type="match status" value="1"/>
</dbReference>
<keyword evidence="2" id="KW-0808">Transferase</keyword>
<keyword evidence="3" id="KW-1185">Reference proteome</keyword>
<evidence type="ECO:0000313" key="3">
    <source>
        <dbReference type="Proteomes" id="UP001319827"/>
    </source>
</evidence>
<keyword evidence="2" id="KW-0418">Kinase</keyword>
<accession>A0ABN6DXD8</accession>
<dbReference type="InterPro" id="IPR000600">
    <property type="entry name" value="ROK"/>
</dbReference>
<dbReference type="Pfam" id="PF00480">
    <property type="entry name" value="ROK"/>
    <property type="match status" value="1"/>
</dbReference>
<evidence type="ECO:0000313" key="2">
    <source>
        <dbReference type="EMBL" id="BCR04803.1"/>
    </source>
</evidence>
<reference evidence="2 3" key="2">
    <citation type="journal article" date="2021" name="Int. J. Syst. Evol. Microbiol.">
        <title>Isolation and Polyphasic Characterization of Desulfuromonas versatilis sp. Nov., an Electrogenic Bacteria Capable of Versatile Metabolism Isolated from a Graphene Oxide-Reducing Enrichment Culture.</title>
        <authorList>
            <person name="Xie L."/>
            <person name="Yoshida N."/>
            <person name="Ishii S."/>
            <person name="Meng L."/>
        </authorList>
    </citation>
    <scope>NUCLEOTIDE SEQUENCE [LARGE SCALE GENOMIC DNA]</scope>
    <source>
        <strain evidence="2 3">NIT-T3</strain>
    </source>
</reference>
<dbReference type="InterPro" id="IPR043129">
    <property type="entry name" value="ATPase_NBD"/>
</dbReference>
<gene>
    <name evidence="2" type="ORF">DESUT3_18720</name>
</gene>
<dbReference type="RefSeq" id="WP_221252252.1">
    <property type="nucleotide sequence ID" value="NZ_AP024355.1"/>
</dbReference>
<dbReference type="EMBL" id="AP024355">
    <property type="protein sequence ID" value="BCR04803.1"/>
    <property type="molecule type" value="Genomic_DNA"/>
</dbReference>
<dbReference type="InterPro" id="IPR049874">
    <property type="entry name" value="ROK_cs"/>
</dbReference>